<proteinExistence type="predicted"/>
<feature type="coiled-coil region" evidence="1">
    <location>
        <begin position="23"/>
        <end position="161"/>
    </location>
</feature>
<comment type="caution">
    <text evidence="2">The sequence shown here is derived from an EMBL/GenBank/DDBJ whole genome shotgun (WGS) entry which is preliminary data.</text>
</comment>
<gene>
    <name evidence="2" type="ORF">S01H4_28496</name>
</gene>
<dbReference type="EMBL" id="BART01014187">
    <property type="protein sequence ID" value="GAG85882.1"/>
    <property type="molecule type" value="Genomic_DNA"/>
</dbReference>
<evidence type="ECO:0000313" key="2">
    <source>
        <dbReference type="EMBL" id="GAG85882.1"/>
    </source>
</evidence>
<organism evidence="2">
    <name type="scientific">marine sediment metagenome</name>
    <dbReference type="NCBI Taxonomy" id="412755"/>
    <lineage>
        <taxon>unclassified sequences</taxon>
        <taxon>metagenomes</taxon>
        <taxon>ecological metagenomes</taxon>
    </lineage>
</organism>
<name>X1BXM1_9ZZZZ</name>
<evidence type="ECO:0000256" key="1">
    <source>
        <dbReference type="SAM" id="Coils"/>
    </source>
</evidence>
<feature type="non-terminal residue" evidence="2">
    <location>
        <position position="177"/>
    </location>
</feature>
<keyword evidence="1" id="KW-0175">Coiled coil</keyword>
<sequence>RRSFRLTPPFLFELFEVLAPAIAEDAAKEAERAQKEEQRIVAADLSSQYQRVKAGIDVDIANVNLAIADLKVSLAQLKARPETTAKLARADTLIRDRADLRIEIRQIKLQIEEIKLEIISADEDYDPTRALIITQELKINIADLNTEIETFTADVIELDQQIGSIARGDEYLNILID</sequence>
<dbReference type="AlphaFoldDB" id="X1BXM1"/>
<protein>
    <submittedName>
        <fullName evidence="2">Uncharacterized protein</fullName>
    </submittedName>
</protein>
<reference evidence="2" key="1">
    <citation type="journal article" date="2014" name="Front. Microbiol.">
        <title>High frequency of phylogenetically diverse reductive dehalogenase-homologous genes in deep subseafloor sedimentary metagenomes.</title>
        <authorList>
            <person name="Kawai M."/>
            <person name="Futagami T."/>
            <person name="Toyoda A."/>
            <person name="Takaki Y."/>
            <person name="Nishi S."/>
            <person name="Hori S."/>
            <person name="Arai W."/>
            <person name="Tsubouchi T."/>
            <person name="Morono Y."/>
            <person name="Uchiyama I."/>
            <person name="Ito T."/>
            <person name="Fujiyama A."/>
            <person name="Inagaki F."/>
            <person name="Takami H."/>
        </authorList>
    </citation>
    <scope>NUCLEOTIDE SEQUENCE</scope>
    <source>
        <strain evidence="2">Expedition CK06-06</strain>
    </source>
</reference>
<accession>X1BXM1</accession>
<feature type="non-terminal residue" evidence="2">
    <location>
        <position position="1"/>
    </location>
</feature>